<dbReference type="Pfam" id="PF02687">
    <property type="entry name" value="FtsX"/>
    <property type="match status" value="2"/>
</dbReference>
<dbReference type="STRING" id="234267.Acid_6524"/>
<dbReference type="KEGG" id="sus:Acid_6524"/>
<sequence precursor="true">MNIESLSTALRYWVRTLRREPMFTAAATLTLALGIGATTAIFSVVNGVLIKPLPYPAADELLSISHFAPGMGFAQPIGISPSMLFTYREEGHVFQSIGAWSPDAATVTGLAEPERVPTVRITLGTLQVLRVPPLIGRWPSQEDDTEGAPEVILLSYGYWQRRFGGDPSVVGRGITVDSRPRQIIGVMPPSYFRLMSQDPDLFIPMRFDRNRLHLGDLGFLGIARLKPGVSLAQANSDVARMLPIWLRSWPGPNANFGREVFEQARFSPALRPLKDDVVGDIGRVLWLIMGAVGIILLIACANVANLLLVRAESRQYERGIRMALGAARAQILRESLAESLLLGAAGGLLGLALAYAGIRLLRFMNPGNLPRLQEISIDASVLLFALATSLFSCLLFGLLPALKYATSQPAPALRLGGVSAGTTRRRHRAQNLLLVGQISLAVVLLVTSGLMLRTFQELRKVRPGFTNPRQVQVFGLAIPAQVEQPERVVRVWNDIVERLAAIPGVSGAGMANSVPMDDTRNQNPIIADNSDPGLNPPIRNFKFVSPGFLAATGTRVIAGRDLAWADIYDRHSVVLVSENLARELWGSPAAAVGKRLHERSNKIQWREVVGVVENVRDDGIQQLPPATVYWPFAIPNFNGTPLHVQRDAEFAVRSPAAGTEVFLKQVRQAVAAIDPNSPVVRPRTLQQIYGGSMAQTSFALVMLATAGVMALVLGVVGLYGVIAYTVEQRRREVGIRMALGAPAAAVKRMFLCRGLLLACVGIALGLAAAAALSRLMSSLLFGVTEFDPATYVVTVIVLLVAAMLATYIPARRAASLDPMATLRGE</sequence>
<feature type="domain" description="MacB-like periplasmic core" evidence="9">
    <location>
        <begin position="497"/>
        <end position="632"/>
    </location>
</feature>
<keyword evidence="2" id="KW-1003">Cell membrane</keyword>
<protein>
    <recommendedName>
        <fullName evidence="11">Permease</fullName>
    </recommendedName>
</protein>
<dbReference type="GO" id="GO:0022857">
    <property type="term" value="F:transmembrane transporter activity"/>
    <property type="evidence" value="ECO:0007669"/>
    <property type="project" value="TreeGrafter"/>
</dbReference>
<reference evidence="10" key="1">
    <citation type="submission" date="2006-10" db="EMBL/GenBank/DDBJ databases">
        <title>Complete sequence of Solibacter usitatus Ellin6076.</title>
        <authorList>
            <consortium name="US DOE Joint Genome Institute"/>
            <person name="Copeland A."/>
            <person name="Lucas S."/>
            <person name="Lapidus A."/>
            <person name="Barry K."/>
            <person name="Detter J.C."/>
            <person name="Glavina del Rio T."/>
            <person name="Hammon N."/>
            <person name="Israni S."/>
            <person name="Dalin E."/>
            <person name="Tice H."/>
            <person name="Pitluck S."/>
            <person name="Thompson L.S."/>
            <person name="Brettin T."/>
            <person name="Bruce D."/>
            <person name="Han C."/>
            <person name="Tapia R."/>
            <person name="Gilna P."/>
            <person name="Schmutz J."/>
            <person name="Larimer F."/>
            <person name="Land M."/>
            <person name="Hauser L."/>
            <person name="Kyrpides N."/>
            <person name="Mikhailova N."/>
            <person name="Janssen P.H."/>
            <person name="Kuske C.R."/>
            <person name="Richardson P."/>
        </authorList>
    </citation>
    <scope>NUCLEOTIDE SEQUENCE</scope>
    <source>
        <strain evidence="10">Ellin6076</strain>
    </source>
</reference>
<dbReference type="GO" id="GO:0005886">
    <property type="term" value="C:plasma membrane"/>
    <property type="evidence" value="ECO:0007669"/>
    <property type="project" value="UniProtKB-SubCell"/>
</dbReference>
<feature type="transmembrane region" description="Helical" evidence="7">
    <location>
        <begin position="698"/>
        <end position="726"/>
    </location>
</feature>
<feature type="transmembrane region" description="Helical" evidence="7">
    <location>
        <begin position="340"/>
        <end position="361"/>
    </location>
</feature>
<feature type="transmembrane region" description="Helical" evidence="7">
    <location>
        <begin position="21"/>
        <end position="45"/>
    </location>
</feature>
<feature type="transmembrane region" description="Helical" evidence="7">
    <location>
        <begin position="432"/>
        <end position="452"/>
    </location>
</feature>
<keyword evidence="4 7" id="KW-1133">Transmembrane helix</keyword>
<evidence type="ECO:0000313" key="10">
    <source>
        <dbReference type="EMBL" id="ABJ87447.1"/>
    </source>
</evidence>
<dbReference type="HOGENOM" id="CLU_009433_1_0_0"/>
<keyword evidence="5 7" id="KW-0472">Membrane</keyword>
<feature type="domain" description="ABC3 transporter permease C-terminal" evidence="8">
    <location>
        <begin position="291"/>
        <end position="409"/>
    </location>
</feature>
<comment type="similarity">
    <text evidence="6">Belongs to the ABC-4 integral membrane protein family.</text>
</comment>
<dbReference type="InterPro" id="IPR017800">
    <property type="entry name" value="ADOP"/>
</dbReference>
<dbReference type="PANTHER" id="PTHR30572">
    <property type="entry name" value="MEMBRANE COMPONENT OF TRANSPORTER-RELATED"/>
    <property type="match status" value="1"/>
</dbReference>
<keyword evidence="3 7" id="KW-0812">Transmembrane</keyword>
<evidence type="ECO:0000256" key="5">
    <source>
        <dbReference type="ARBA" id="ARBA00023136"/>
    </source>
</evidence>
<dbReference type="InterPro" id="IPR050250">
    <property type="entry name" value="Macrolide_Exporter_MacB"/>
</dbReference>
<dbReference type="PANTHER" id="PTHR30572:SF4">
    <property type="entry name" value="ABC TRANSPORTER PERMEASE YTRF"/>
    <property type="match status" value="1"/>
</dbReference>
<evidence type="ECO:0000259" key="9">
    <source>
        <dbReference type="Pfam" id="PF12704"/>
    </source>
</evidence>
<dbReference type="OrthoDB" id="6277143at2"/>
<dbReference type="AlphaFoldDB" id="Q01SC3"/>
<organism evidence="10">
    <name type="scientific">Solibacter usitatus (strain Ellin6076)</name>
    <dbReference type="NCBI Taxonomy" id="234267"/>
    <lineage>
        <taxon>Bacteria</taxon>
        <taxon>Pseudomonadati</taxon>
        <taxon>Acidobacteriota</taxon>
        <taxon>Terriglobia</taxon>
        <taxon>Bryobacterales</taxon>
        <taxon>Solibacteraceae</taxon>
        <taxon>Candidatus Solibacter</taxon>
    </lineage>
</organism>
<feature type="transmembrane region" description="Helical" evidence="7">
    <location>
        <begin position="381"/>
        <end position="402"/>
    </location>
</feature>
<proteinExistence type="inferred from homology"/>
<evidence type="ECO:0000256" key="3">
    <source>
        <dbReference type="ARBA" id="ARBA00022692"/>
    </source>
</evidence>
<dbReference type="EMBL" id="CP000473">
    <property type="protein sequence ID" value="ABJ87447.1"/>
    <property type="molecule type" value="Genomic_DNA"/>
</dbReference>
<dbReference type="Pfam" id="PF12704">
    <property type="entry name" value="MacB_PCD"/>
    <property type="match status" value="2"/>
</dbReference>
<feature type="domain" description="ABC3 transporter permease C-terminal" evidence="8">
    <location>
        <begin position="706"/>
        <end position="818"/>
    </location>
</feature>
<feature type="domain" description="MacB-like periplasmic core" evidence="9">
    <location>
        <begin position="24"/>
        <end position="239"/>
    </location>
</feature>
<comment type="subcellular location">
    <subcellularLocation>
        <location evidence="1">Cell membrane</location>
        <topology evidence="1">Multi-pass membrane protein</topology>
    </subcellularLocation>
</comment>
<dbReference type="InterPro" id="IPR025857">
    <property type="entry name" value="MacB_PCD"/>
</dbReference>
<feature type="transmembrane region" description="Helical" evidence="7">
    <location>
        <begin position="755"/>
        <end position="777"/>
    </location>
</feature>
<feature type="transmembrane region" description="Helical" evidence="7">
    <location>
        <begin position="789"/>
        <end position="810"/>
    </location>
</feature>
<name>Q01SC3_SOLUE</name>
<dbReference type="InParanoid" id="Q01SC3"/>
<evidence type="ECO:0000256" key="7">
    <source>
        <dbReference type="SAM" id="Phobius"/>
    </source>
</evidence>
<feature type="transmembrane region" description="Helical" evidence="7">
    <location>
        <begin position="284"/>
        <end position="308"/>
    </location>
</feature>
<accession>Q01SC3</accession>
<evidence type="ECO:0000256" key="6">
    <source>
        <dbReference type="ARBA" id="ARBA00038076"/>
    </source>
</evidence>
<evidence type="ECO:0000256" key="1">
    <source>
        <dbReference type="ARBA" id="ARBA00004651"/>
    </source>
</evidence>
<evidence type="ECO:0000256" key="2">
    <source>
        <dbReference type="ARBA" id="ARBA00022475"/>
    </source>
</evidence>
<evidence type="ECO:0008006" key="11">
    <source>
        <dbReference type="Google" id="ProtNLM"/>
    </source>
</evidence>
<dbReference type="InterPro" id="IPR003838">
    <property type="entry name" value="ABC3_permease_C"/>
</dbReference>
<dbReference type="eggNOG" id="COG0577">
    <property type="taxonomic scope" value="Bacteria"/>
</dbReference>
<dbReference type="NCBIfam" id="TIGR03434">
    <property type="entry name" value="ADOP"/>
    <property type="match status" value="1"/>
</dbReference>
<gene>
    <name evidence="10" type="ordered locus">Acid_6524</name>
</gene>
<evidence type="ECO:0000256" key="4">
    <source>
        <dbReference type="ARBA" id="ARBA00022989"/>
    </source>
</evidence>
<evidence type="ECO:0000259" key="8">
    <source>
        <dbReference type="Pfam" id="PF02687"/>
    </source>
</evidence>